<keyword evidence="2" id="KW-1185">Reference proteome</keyword>
<dbReference type="EMBL" id="JBHFFA010000004">
    <property type="protein sequence ID" value="KAL2631105.1"/>
    <property type="molecule type" value="Genomic_DNA"/>
</dbReference>
<proteinExistence type="predicted"/>
<dbReference type="AlphaFoldDB" id="A0ABD1YKU1"/>
<reference evidence="1 2" key="1">
    <citation type="submission" date="2024-09" db="EMBL/GenBank/DDBJ databases">
        <title>Chromosome-scale assembly of Riccia fluitans.</title>
        <authorList>
            <person name="Paukszto L."/>
            <person name="Sawicki J."/>
            <person name="Karawczyk K."/>
            <person name="Piernik-Szablinska J."/>
            <person name="Szczecinska M."/>
            <person name="Mazdziarz M."/>
        </authorList>
    </citation>
    <scope>NUCLEOTIDE SEQUENCE [LARGE SCALE GENOMIC DNA]</scope>
    <source>
        <strain evidence="1">Rf_01</strain>
        <tissue evidence="1">Aerial parts of the thallus</tissue>
    </source>
</reference>
<evidence type="ECO:0000313" key="1">
    <source>
        <dbReference type="EMBL" id="KAL2631105.1"/>
    </source>
</evidence>
<protein>
    <submittedName>
        <fullName evidence="1">Uncharacterized protein</fullName>
    </submittedName>
</protein>
<accession>A0ABD1YKU1</accession>
<sequence length="134" mass="15568">MRVTLFEMAKEALRSWDDRPRGRRKFPYSENVKKSGELDKVDIWVVYREESSKSRKLREERSLLNAAGVQGWVFPSEELDSRTLFRMTMKFKVRYSLKIAAADGDMSICCPKNNFAIVHIYLLNSDQMLSVGVP</sequence>
<gene>
    <name evidence="1" type="ORF">R1flu_015791</name>
</gene>
<comment type="caution">
    <text evidence="1">The sequence shown here is derived from an EMBL/GenBank/DDBJ whole genome shotgun (WGS) entry which is preliminary data.</text>
</comment>
<dbReference type="Proteomes" id="UP001605036">
    <property type="component" value="Unassembled WGS sequence"/>
</dbReference>
<organism evidence="1 2">
    <name type="scientific">Riccia fluitans</name>
    <dbReference type="NCBI Taxonomy" id="41844"/>
    <lineage>
        <taxon>Eukaryota</taxon>
        <taxon>Viridiplantae</taxon>
        <taxon>Streptophyta</taxon>
        <taxon>Embryophyta</taxon>
        <taxon>Marchantiophyta</taxon>
        <taxon>Marchantiopsida</taxon>
        <taxon>Marchantiidae</taxon>
        <taxon>Marchantiales</taxon>
        <taxon>Ricciaceae</taxon>
        <taxon>Riccia</taxon>
    </lineage>
</organism>
<name>A0ABD1YKU1_9MARC</name>
<evidence type="ECO:0000313" key="2">
    <source>
        <dbReference type="Proteomes" id="UP001605036"/>
    </source>
</evidence>